<dbReference type="AlphaFoldDB" id="B4KZC0"/>
<gene>
    <name evidence="5" type="primary">Dmoj\Obp76a</name>
    <name evidence="5" type="ORF">Dmoj_GI13512</name>
</gene>
<dbReference type="GO" id="GO:0005550">
    <property type="term" value="F:pheromone binding"/>
    <property type="evidence" value="ECO:0007669"/>
    <property type="project" value="EnsemblMetazoa"/>
</dbReference>
<dbReference type="OMA" id="CYTRCIA"/>
<dbReference type="SMART" id="SM00708">
    <property type="entry name" value="PhBP"/>
    <property type="match status" value="1"/>
</dbReference>
<dbReference type="eggNOG" id="ENOG502SA47">
    <property type="taxonomic scope" value="Eukaryota"/>
</dbReference>
<name>B4KZC0_DROMO</name>
<comment type="similarity">
    <text evidence="2">Belongs to the PBP/GOBP family.</text>
</comment>
<comment type="subcellular location">
    <subcellularLocation>
        <location evidence="1">Secreted</location>
    </subcellularLocation>
</comment>
<proteinExistence type="inferred from homology"/>
<dbReference type="Gene3D" id="1.10.238.20">
    <property type="entry name" value="Pheromone/general odorant binding protein domain"/>
    <property type="match status" value="1"/>
</dbReference>
<keyword evidence="4" id="KW-0732">Signal</keyword>
<dbReference type="EMBL" id="CH933809">
    <property type="protein sequence ID" value="EDW18946.1"/>
    <property type="molecule type" value="Genomic_DNA"/>
</dbReference>
<dbReference type="KEGG" id="dmo:Dmoj_GI13512"/>
<dbReference type="GO" id="GO:0035274">
    <property type="term" value="F:diphenyl phthalate binding"/>
    <property type="evidence" value="ECO:0007669"/>
    <property type="project" value="EnsemblMetazoa"/>
</dbReference>
<dbReference type="CDD" id="cd23992">
    <property type="entry name" value="PBP_GOBP"/>
    <property type="match status" value="1"/>
</dbReference>
<dbReference type="InParanoid" id="B4KZC0"/>
<evidence type="ECO:0000313" key="5">
    <source>
        <dbReference type="EMBL" id="EDW18946.1"/>
    </source>
</evidence>
<dbReference type="GO" id="GO:0007619">
    <property type="term" value="P:courtship behavior"/>
    <property type="evidence" value="ECO:0007669"/>
    <property type="project" value="EnsemblMetazoa"/>
</dbReference>
<keyword evidence="6" id="KW-1185">Reference proteome</keyword>
<dbReference type="SUPFAM" id="SSF47565">
    <property type="entry name" value="Insect pheromone/odorant-binding proteins"/>
    <property type="match status" value="1"/>
</dbReference>
<evidence type="ECO:0000256" key="4">
    <source>
        <dbReference type="SAM" id="SignalP"/>
    </source>
</evidence>
<dbReference type="GO" id="GO:0007608">
    <property type="term" value="P:sensory perception of smell"/>
    <property type="evidence" value="ECO:0007669"/>
    <property type="project" value="EnsemblMetazoa"/>
</dbReference>
<dbReference type="GO" id="GO:0042048">
    <property type="term" value="P:olfactory behavior"/>
    <property type="evidence" value="ECO:0007669"/>
    <property type="project" value="EnsemblMetazoa"/>
</dbReference>
<dbReference type="HOGENOM" id="CLU_107288_0_0_1"/>
<evidence type="ECO:0000256" key="3">
    <source>
        <dbReference type="ARBA" id="ARBA00022525"/>
    </source>
</evidence>
<reference evidence="5 6" key="1">
    <citation type="journal article" date="2007" name="Nature">
        <title>Evolution of genes and genomes on the Drosophila phylogeny.</title>
        <authorList>
            <consortium name="Drosophila 12 Genomes Consortium"/>
            <person name="Clark A.G."/>
            <person name="Eisen M.B."/>
            <person name="Smith D.R."/>
            <person name="Bergman C.M."/>
            <person name="Oliver B."/>
            <person name="Markow T.A."/>
            <person name="Kaufman T.C."/>
            <person name="Kellis M."/>
            <person name="Gelbart W."/>
            <person name="Iyer V.N."/>
            <person name="Pollard D.A."/>
            <person name="Sackton T.B."/>
            <person name="Larracuente A.M."/>
            <person name="Singh N.D."/>
            <person name="Abad J.P."/>
            <person name="Abt D.N."/>
            <person name="Adryan B."/>
            <person name="Aguade M."/>
            <person name="Akashi H."/>
            <person name="Anderson W.W."/>
            <person name="Aquadro C.F."/>
            <person name="Ardell D.H."/>
            <person name="Arguello R."/>
            <person name="Artieri C.G."/>
            <person name="Barbash D.A."/>
            <person name="Barker D."/>
            <person name="Barsanti P."/>
            <person name="Batterham P."/>
            <person name="Batzoglou S."/>
            <person name="Begun D."/>
            <person name="Bhutkar A."/>
            <person name="Blanco E."/>
            <person name="Bosak S.A."/>
            <person name="Bradley R.K."/>
            <person name="Brand A.D."/>
            <person name="Brent M.R."/>
            <person name="Brooks A.N."/>
            <person name="Brown R.H."/>
            <person name="Butlin R.K."/>
            <person name="Caggese C."/>
            <person name="Calvi B.R."/>
            <person name="Bernardo de Carvalho A."/>
            <person name="Caspi A."/>
            <person name="Castrezana S."/>
            <person name="Celniker S.E."/>
            <person name="Chang J.L."/>
            <person name="Chapple C."/>
            <person name="Chatterji S."/>
            <person name="Chinwalla A."/>
            <person name="Civetta A."/>
            <person name="Clifton S.W."/>
            <person name="Comeron J.M."/>
            <person name="Costello J.C."/>
            <person name="Coyne J.A."/>
            <person name="Daub J."/>
            <person name="David R.G."/>
            <person name="Delcher A.L."/>
            <person name="Delehaunty K."/>
            <person name="Do C.B."/>
            <person name="Ebling H."/>
            <person name="Edwards K."/>
            <person name="Eickbush T."/>
            <person name="Evans J.D."/>
            <person name="Filipski A."/>
            <person name="Findeiss S."/>
            <person name="Freyhult E."/>
            <person name="Fulton L."/>
            <person name="Fulton R."/>
            <person name="Garcia A.C."/>
            <person name="Gardiner A."/>
            <person name="Garfield D.A."/>
            <person name="Garvin B.E."/>
            <person name="Gibson G."/>
            <person name="Gilbert D."/>
            <person name="Gnerre S."/>
            <person name="Godfrey J."/>
            <person name="Good R."/>
            <person name="Gotea V."/>
            <person name="Gravely B."/>
            <person name="Greenberg A.J."/>
            <person name="Griffiths-Jones S."/>
            <person name="Gross S."/>
            <person name="Guigo R."/>
            <person name="Gustafson E.A."/>
            <person name="Haerty W."/>
            <person name="Hahn M.W."/>
            <person name="Halligan D.L."/>
            <person name="Halpern A.L."/>
            <person name="Halter G.M."/>
            <person name="Han M.V."/>
            <person name="Heger A."/>
            <person name="Hillier L."/>
            <person name="Hinrichs A.S."/>
            <person name="Holmes I."/>
            <person name="Hoskins R.A."/>
            <person name="Hubisz M.J."/>
            <person name="Hultmark D."/>
            <person name="Huntley M.A."/>
            <person name="Jaffe D.B."/>
            <person name="Jagadeeshan S."/>
            <person name="Jeck W.R."/>
            <person name="Johnson J."/>
            <person name="Jones C.D."/>
            <person name="Jordan W.C."/>
            <person name="Karpen G.H."/>
            <person name="Kataoka E."/>
            <person name="Keightley P.D."/>
            <person name="Kheradpour P."/>
            <person name="Kirkness E.F."/>
            <person name="Koerich L.B."/>
            <person name="Kristiansen K."/>
            <person name="Kudrna D."/>
            <person name="Kulathinal R.J."/>
            <person name="Kumar S."/>
            <person name="Kwok R."/>
            <person name="Lander E."/>
            <person name="Langley C.H."/>
            <person name="Lapoint R."/>
            <person name="Lazzaro B.P."/>
            <person name="Lee S.J."/>
            <person name="Levesque L."/>
            <person name="Li R."/>
            <person name="Lin C.F."/>
            <person name="Lin M.F."/>
            <person name="Lindblad-Toh K."/>
            <person name="Llopart A."/>
            <person name="Long M."/>
            <person name="Low L."/>
            <person name="Lozovsky E."/>
            <person name="Lu J."/>
            <person name="Luo M."/>
            <person name="Machado C.A."/>
            <person name="Makalowski W."/>
            <person name="Marzo M."/>
            <person name="Matsuda M."/>
            <person name="Matzkin L."/>
            <person name="McAllister B."/>
            <person name="McBride C.S."/>
            <person name="McKernan B."/>
            <person name="McKernan K."/>
            <person name="Mendez-Lago M."/>
            <person name="Minx P."/>
            <person name="Mollenhauer M.U."/>
            <person name="Montooth K."/>
            <person name="Mount S.M."/>
            <person name="Mu X."/>
            <person name="Myers E."/>
            <person name="Negre B."/>
            <person name="Newfeld S."/>
            <person name="Nielsen R."/>
            <person name="Noor M.A."/>
            <person name="O'Grady P."/>
            <person name="Pachter L."/>
            <person name="Papaceit M."/>
            <person name="Parisi M.J."/>
            <person name="Parisi M."/>
            <person name="Parts L."/>
            <person name="Pedersen J.S."/>
            <person name="Pesole G."/>
            <person name="Phillippy A.M."/>
            <person name="Ponting C.P."/>
            <person name="Pop M."/>
            <person name="Porcelli D."/>
            <person name="Powell J.R."/>
            <person name="Prohaska S."/>
            <person name="Pruitt K."/>
            <person name="Puig M."/>
            <person name="Quesneville H."/>
            <person name="Ram K.R."/>
            <person name="Rand D."/>
            <person name="Rasmussen M.D."/>
            <person name="Reed L.K."/>
            <person name="Reenan R."/>
            <person name="Reily A."/>
            <person name="Remington K.A."/>
            <person name="Rieger T.T."/>
            <person name="Ritchie M.G."/>
            <person name="Robin C."/>
            <person name="Rogers Y.H."/>
            <person name="Rohde C."/>
            <person name="Rozas J."/>
            <person name="Rubenfield M.J."/>
            <person name="Ruiz A."/>
            <person name="Russo S."/>
            <person name="Salzberg S.L."/>
            <person name="Sanchez-Gracia A."/>
            <person name="Saranga D.J."/>
            <person name="Sato H."/>
            <person name="Schaeffer S.W."/>
            <person name="Schatz M.C."/>
            <person name="Schlenke T."/>
            <person name="Schwartz R."/>
            <person name="Segarra C."/>
            <person name="Singh R.S."/>
            <person name="Sirot L."/>
            <person name="Sirota M."/>
            <person name="Sisneros N.B."/>
            <person name="Smith C.D."/>
            <person name="Smith T.F."/>
            <person name="Spieth J."/>
            <person name="Stage D.E."/>
            <person name="Stark A."/>
            <person name="Stephan W."/>
            <person name="Strausberg R.L."/>
            <person name="Strempel S."/>
            <person name="Sturgill D."/>
            <person name="Sutton G."/>
            <person name="Sutton G.G."/>
            <person name="Tao W."/>
            <person name="Teichmann S."/>
            <person name="Tobari Y.N."/>
            <person name="Tomimura Y."/>
            <person name="Tsolas J.M."/>
            <person name="Valente V.L."/>
            <person name="Venter E."/>
            <person name="Venter J.C."/>
            <person name="Vicario S."/>
            <person name="Vieira F.G."/>
            <person name="Vilella A.J."/>
            <person name="Villasante A."/>
            <person name="Walenz B."/>
            <person name="Wang J."/>
            <person name="Wasserman M."/>
            <person name="Watts T."/>
            <person name="Wilson D."/>
            <person name="Wilson R.K."/>
            <person name="Wing R.A."/>
            <person name="Wolfner M.F."/>
            <person name="Wong A."/>
            <person name="Wong G.K."/>
            <person name="Wu C.I."/>
            <person name="Wu G."/>
            <person name="Yamamoto D."/>
            <person name="Yang H.P."/>
            <person name="Yang S.P."/>
            <person name="Yorke J.A."/>
            <person name="Yoshida K."/>
            <person name="Zdobnov E."/>
            <person name="Zhang P."/>
            <person name="Zhang Y."/>
            <person name="Zimin A.V."/>
            <person name="Baldwin J."/>
            <person name="Abdouelleil A."/>
            <person name="Abdulkadir J."/>
            <person name="Abebe A."/>
            <person name="Abera B."/>
            <person name="Abreu J."/>
            <person name="Acer S.C."/>
            <person name="Aftuck L."/>
            <person name="Alexander A."/>
            <person name="An P."/>
            <person name="Anderson E."/>
            <person name="Anderson S."/>
            <person name="Arachi H."/>
            <person name="Azer M."/>
            <person name="Bachantsang P."/>
            <person name="Barry A."/>
            <person name="Bayul T."/>
            <person name="Berlin A."/>
            <person name="Bessette D."/>
            <person name="Bloom T."/>
            <person name="Blye J."/>
            <person name="Boguslavskiy L."/>
            <person name="Bonnet C."/>
            <person name="Boukhgalter B."/>
            <person name="Bourzgui I."/>
            <person name="Brown A."/>
            <person name="Cahill P."/>
            <person name="Channer S."/>
            <person name="Cheshatsang Y."/>
            <person name="Chuda L."/>
            <person name="Citroen M."/>
            <person name="Collymore A."/>
            <person name="Cooke P."/>
            <person name="Costello M."/>
            <person name="D'Aco K."/>
            <person name="Daza R."/>
            <person name="De Haan G."/>
            <person name="DeGray S."/>
            <person name="DeMaso C."/>
            <person name="Dhargay N."/>
            <person name="Dooley K."/>
            <person name="Dooley E."/>
            <person name="Doricent M."/>
            <person name="Dorje P."/>
            <person name="Dorjee K."/>
            <person name="Dupes A."/>
            <person name="Elong R."/>
            <person name="Falk J."/>
            <person name="Farina A."/>
            <person name="Faro S."/>
            <person name="Ferguson D."/>
            <person name="Fisher S."/>
            <person name="Foley C.D."/>
            <person name="Franke A."/>
            <person name="Friedrich D."/>
            <person name="Gadbois L."/>
            <person name="Gearin G."/>
            <person name="Gearin C.R."/>
            <person name="Giannoukos G."/>
            <person name="Goode T."/>
            <person name="Graham J."/>
            <person name="Grandbois E."/>
            <person name="Grewal S."/>
            <person name="Gyaltsen K."/>
            <person name="Hafez N."/>
            <person name="Hagos B."/>
            <person name="Hall J."/>
            <person name="Henson C."/>
            <person name="Hollinger A."/>
            <person name="Honan T."/>
            <person name="Huard M.D."/>
            <person name="Hughes L."/>
            <person name="Hurhula B."/>
            <person name="Husby M.E."/>
            <person name="Kamat A."/>
            <person name="Kanga B."/>
            <person name="Kashin S."/>
            <person name="Khazanovich D."/>
            <person name="Kisner P."/>
            <person name="Lance K."/>
            <person name="Lara M."/>
            <person name="Lee W."/>
            <person name="Lennon N."/>
            <person name="Letendre F."/>
            <person name="LeVine R."/>
            <person name="Lipovsky A."/>
            <person name="Liu X."/>
            <person name="Liu J."/>
            <person name="Liu S."/>
            <person name="Lokyitsang T."/>
            <person name="Lokyitsang Y."/>
            <person name="Lubonja R."/>
            <person name="Lui A."/>
            <person name="MacDonald P."/>
            <person name="Magnisalis V."/>
            <person name="Maru K."/>
            <person name="Matthews C."/>
            <person name="McCusker W."/>
            <person name="McDonough S."/>
            <person name="Mehta T."/>
            <person name="Meldrim J."/>
            <person name="Meneus L."/>
            <person name="Mihai O."/>
            <person name="Mihalev A."/>
            <person name="Mihova T."/>
            <person name="Mittelman R."/>
            <person name="Mlenga V."/>
            <person name="Montmayeur A."/>
            <person name="Mulrain L."/>
            <person name="Navidi A."/>
            <person name="Naylor J."/>
            <person name="Negash T."/>
            <person name="Nguyen T."/>
            <person name="Nguyen N."/>
            <person name="Nicol R."/>
            <person name="Norbu C."/>
            <person name="Norbu N."/>
            <person name="Novod N."/>
            <person name="O'Neill B."/>
            <person name="Osman S."/>
            <person name="Markiewicz E."/>
            <person name="Oyono O.L."/>
            <person name="Patti C."/>
            <person name="Phunkhang P."/>
            <person name="Pierre F."/>
            <person name="Priest M."/>
            <person name="Raghuraman S."/>
            <person name="Rege F."/>
            <person name="Reyes R."/>
            <person name="Rise C."/>
            <person name="Rogov P."/>
            <person name="Ross K."/>
            <person name="Ryan E."/>
            <person name="Settipalli S."/>
            <person name="Shea T."/>
            <person name="Sherpa N."/>
            <person name="Shi L."/>
            <person name="Shih D."/>
            <person name="Sparrow T."/>
            <person name="Spaulding J."/>
            <person name="Stalker J."/>
            <person name="Stange-Thomann N."/>
            <person name="Stavropoulos S."/>
            <person name="Stone C."/>
            <person name="Strader C."/>
            <person name="Tesfaye S."/>
            <person name="Thomson T."/>
            <person name="Thoulutsang Y."/>
            <person name="Thoulutsang D."/>
            <person name="Topham K."/>
            <person name="Topping I."/>
            <person name="Tsamla T."/>
            <person name="Vassiliev H."/>
            <person name="Vo A."/>
            <person name="Wangchuk T."/>
            <person name="Wangdi T."/>
            <person name="Weiand M."/>
            <person name="Wilkinson J."/>
            <person name="Wilson A."/>
            <person name="Yadav S."/>
            <person name="Young G."/>
            <person name="Yu Q."/>
            <person name="Zembek L."/>
            <person name="Zhong D."/>
            <person name="Zimmer A."/>
            <person name="Zwirko Z."/>
            <person name="Jaffe D.B."/>
            <person name="Alvarez P."/>
            <person name="Brockman W."/>
            <person name="Butler J."/>
            <person name="Chin C."/>
            <person name="Gnerre S."/>
            <person name="Grabherr M."/>
            <person name="Kleber M."/>
            <person name="Mauceli E."/>
            <person name="MacCallum I."/>
        </authorList>
    </citation>
    <scope>NUCLEOTIDE SEQUENCE [LARGE SCALE GENOMIC DNA]</scope>
    <source>
        <strain evidence="6">Tucson 15081-1352.22</strain>
    </source>
</reference>
<dbReference type="GO" id="GO:0005576">
    <property type="term" value="C:extracellular region"/>
    <property type="evidence" value="ECO:0007669"/>
    <property type="project" value="UniProtKB-SubCell"/>
</dbReference>
<evidence type="ECO:0000256" key="1">
    <source>
        <dbReference type="ARBA" id="ARBA00004613"/>
    </source>
</evidence>
<dbReference type="GO" id="GO:0019236">
    <property type="term" value="P:response to pheromone"/>
    <property type="evidence" value="ECO:0007669"/>
    <property type="project" value="EnsemblMetazoa"/>
</dbReference>
<dbReference type="PANTHER" id="PTHR21364:SF1">
    <property type="entry name" value="GENERAL ODORANT-BINDING PROTEIN LUSH"/>
    <property type="match status" value="1"/>
</dbReference>
<protein>
    <submittedName>
        <fullName evidence="5">Odorant-binding protein 76a</fullName>
    </submittedName>
</protein>
<keyword evidence="3" id="KW-0964">Secreted</keyword>
<evidence type="ECO:0000256" key="2">
    <source>
        <dbReference type="ARBA" id="ARBA00008098"/>
    </source>
</evidence>
<dbReference type="InterPro" id="IPR036728">
    <property type="entry name" value="PBP_GOBP_sf"/>
</dbReference>
<evidence type="ECO:0000313" key="6">
    <source>
        <dbReference type="Proteomes" id="UP000009192"/>
    </source>
</evidence>
<feature type="signal peptide" evidence="4">
    <location>
        <begin position="1"/>
        <end position="33"/>
    </location>
</feature>
<sequence length="157" mass="17780">MGTARSTSCWHRSWQLLLLLLGLLLLSPKLCDAVTMQQFLQSLDMMRNGCMGKFKVPLDTLDRLRDGDFSFEPSQDLLCYTKCVAQLAGILTKKGDFSVNKAMAQMPIILPAELQDPAQKALNHCKDEPKAHKDQCAQVYYISKCMADYDRPNFKFP</sequence>
<dbReference type="InterPro" id="IPR006170">
    <property type="entry name" value="PBP/GOBP"/>
</dbReference>
<dbReference type="PANTHER" id="PTHR21364">
    <property type="entry name" value="GENERAL ODORANT-BINDING PROTEIN 19A"/>
    <property type="match status" value="1"/>
</dbReference>
<accession>B4KZC0</accession>
<dbReference type="PhylomeDB" id="B4KZC0"/>
<dbReference type="Proteomes" id="UP000009192">
    <property type="component" value="Unassembled WGS sequence"/>
</dbReference>
<dbReference type="Pfam" id="PF01395">
    <property type="entry name" value="PBP_GOBP"/>
    <property type="match status" value="1"/>
</dbReference>
<dbReference type="GO" id="GO:0035275">
    <property type="term" value="F:dibutyl phthalate binding"/>
    <property type="evidence" value="ECO:0007669"/>
    <property type="project" value="EnsemblMetazoa"/>
</dbReference>
<feature type="chain" id="PRO_5002812313" evidence="4">
    <location>
        <begin position="34"/>
        <end position="157"/>
    </location>
</feature>
<organism evidence="5 6">
    <name type="scientific">Drosophila mojavensis</name>
    <name type="common">Fruit fly</name>
    <dbReference type="NCBI Taxonomy" id="7230"/>
    <lineage>
        <taxon>Eukaryota</taxon>
        <taxon>Metazoa</taxon>
        <taxon>Ecdysozoa</taxon>
        <taxon>Arthropoda</taxon>
        <taxon>Hexapoda</taxon>
        <taxon>Insecta</taxon>
        <taxon>Pterygota</taxon>
        <taxon>Neoptera</taxon>
        <taxon>Endopterygota</taxon>
        <taxon>Diptera</taxon>
        <taxon>Brachycera</taxon>
        <taxon>Muscomorpha</taxon>
        <taxon>Ephydroidea</taxon>
        <taxon>Drosophilidae</taxon>
        <taxon>Drosophila</taxon>
    </lineage>
</organism>
<dbReference type="FunFam" id="1.10.238.20:FF:000001">
    <property type="entry name" value="General odorant-binding protein lush"/>
    <property type="match status" value="1"/>
</dbReference>
<dbReference type="OrthoDB" id="6610259at2759"/>
<dbReference type="FunCoup" id="B4KZC0">
    <property type="interactions" value="2"/>
</dbReference>